<accession>E3I7B8</accession>
<sequence>MASAKREDERRSQEGQSDLTSNAKRALAEKKAAESDTEAPATQTASEGMQPNPNSDIAPSGALEQEGQRPVLERSRKVR</sequence>
<organism evidence="2 3">
    <name type="scientific">Rhodomicrobium vannielii (strain ATCC 17100 / DSM 162 / LMG 4299 / NCIMB 10020 / ATH 3.1.1)</name>
    <dbReference type="NCBI Taxonomy" id="648757"/>
    <lineage>
        <taxon>Bacteria</taxon>
        <taxon>Pseudomonadati</taxon>
        <taxon>Pseudomonadota</taxon>
        <taxon>Alphaproteobacteria</taxon>
        <taxon>Hyphomicrobiales</taxon>
        <taxon>Hyphomicrobiaceae</taxon>
        <taxon>Rhodomicrobium</taxon>
    </lineage>
</organism>
<feature type="region of interest" description="Disordered" evidence="1">
    <location>
        <begin position="1"/>
        <end position="79"/>
    </location>
</feature>
<feature type="compositionally biased region" description="Polar residues" evidence="1">
    <location>
        <begin position="40"/>
        <end position="57"/>
    </location>
</feature>
<gene>
    <name evidence="2" type="ordered locus">Rvan_1517</name>
</gene>
<evidence type="ECO:0000313" key="2">
    <source>
        <dbReference type="EMBL" id="ADP70769.1"/>
    </source>
</evidence>
<reference evidence="3" key="1">
    <citation type="journal article" date="2011" name="J. Bacteriol.">
        <title>Genome sequences of eight morphologically diverse alphaproteobacteria.</title>
        <authorList>
            <consortium name="US DOE Joint Genome Institute"/>
            <person name="Brown P.J."/>
            <person name="Kysela D.T."/>
            <person name="Buechlein A."/>
            <person name="Hemmerich C."/>
            <person name="Brun Y.V."/>
        </authorList>
    </citation>
    <scope>NUCLEOTIDE SEQUENCE [LARGE SCALE GENOMIC DNA]</scope>
    <source>
        <strain evidence="3">ATCC 17100 / ATH 3.1.1 / DSM 162 / LMG 4299</strain>
    </source>
</reference>
<evidence type="ECO:0000313" key="3">
    <source>
        <dbReference type="Proteomes" id="UP000001399"/>
    </source>
</evidence>
<proteinExistence type="predicted"/>
<evidence type="ECO:0000256" key="1">
    <source>
        <dbReference type="SAM" id="MobiDB-lite"/>
    </source>
</evidence>
<dbReference type="OrthoDB" id="7205119at2"/>
<dbReference type="HOGENOM" id="CLU_199681_0_0_5"/>
<feature type="compositionally biased region" description="Basic and acidic residues" evidence="1">
    <location>
        <begin position="1"/>
        <end position="13"/>
    </location>
</feature>
<dbReference type="eggNOG" id="ENOG5033HT8">
    <property type="taxonomic scope" value="Bacteria"/>
</dbReference>
<name>E3I7B8_RHOVT</name>
<keyword evidence="3" id="KW-1185">Reference proteome</keyword>
<dbReference type="AlphaFoldDB" id="E3I7B8"/>
<protein>
    <submittedName>
        <fullName evidence="2">Uncharacterized protein</fullName>
    </submittedName>
</protein>
<dbReference type="Proteomes" id="UP000001399">
    <property type="component" value="Chromosome"/>
</dbReference>
<dbReference type="KEGG" id="rva:Rvan_1517"/>
<dbReference type="EMBL" id="CP002292">
    <property type="protein sequence ID" value="ADP70769.1"/>
    <property type="molecule type" value="Genomic_DNA"/>
</dbReference>
<dbReference type="RefSeq" id="WP_013419165.1">
    <property type="nucleotide sequence ID" value="NC_014664.1"/>
</dbReference>
<dbReference type="STRING" id="648757.Rvan_1517"/>